<comment type="caution">
    <text evidence="4">The sequence shown here is derived from an EMBL/GenBank/DDBJ whole genome shotgun (WGS) entry which is preliminary data.</text>
</comment>
<dbReference type="GO" id="GO:0016989">
    <property type="term" value="F:sigma factor antagonist activity"/>
    <property type="evidence" value="ECO:0007669"/>
    <property type="project" value="TreeGrafter"/>
</dbReference>
<dbReference type="InterPro" id="IPR013320">
    <property type="entry name" value="ConA-like_dom_sf"/>
</dbReference>
<keyword evidence="2" id="KW-1015">Disulfide bond</keyword>
<dbReference type="PANTHER" id="PTHR30273:SF2">
    <property type="entry name" value="PROTEIN FECR"/>
    <property type="match status" value="1"/>
</dbReference>
<keyword evidence="1" id="KW-0732">Signal</keyword>
<dbReference type="AlphaFoldDB" id="A0A5C6E5Y7"/>
<evidence type="ECO:0000313" key="5">
    <source>
        <dbReference type="Proteomes" id="UP000315471"/>
    </source>
</evidence>
<dbReference type="EMBL" id="SJPY01000002">
    <property type="protein sequence ID" value="TWU44238.1"/>
    <property type="molecule type" value="Genomic_DNA"/>
</dbReference>
<dbReference type="Proteomes" id="UP000315471">
    <property type="component" value="Unassembled WGS sequence"/>
</dbReference>
<feature type="domain" description="LamG-like jellyroll fold" evidence="3">
    <location>
        <begin position="427"/>
        <end position="580"/>
    </location>
</feature>
<dbReference type="Pfam" id="PF13385">
    <property type="entry name" value="Laminin_G_3"/>
    <property type="match status" value="1"/>
</dbReference>
<dbReference type="RefSeq" id="WP_146599229.1">
    <property type="nucleotide sequence ID" value="NZ_SJPY01000002.1"/>
</dbReference>
<evidence type="ECO:0000256" key="2">
    <source>
        <dbReference type="ARBA" id="ARBA00023157"/>
    </source>
</evidence>
<evidence type="ECO:0000259" key="3">
    <source>
        <dbReference type="SMART" id="SM00560"/>
    </source>
</evidence>
<reference evidence="4 5" key="1">
    <citation type="submission" date="2019-02" db="EMBL/GenBank/DDBJ databases">
        <title>Deep-cultivation of Planctomycetes and their phenomic and genomic characterization uncovers novel biology.</title>
        <authorList>
            <person name="Wiegand S."/>
            <person name="Jogler M."/>
            <person name="Boedeker C."/>
            <person name="Pinto D."/>
            <person name="Vollmers J."/>
            <person name="Rivas-Marin E."/>
            <person name="Kohn T."/>
            <person name="Peeters S.H."/>
            <person name="Heuer A."/>
            <person name="Rast P."/>
            <person name="Oberbeckmann S."/>
            <person name="Bunk B."/>
            <person name="Jeske O."/>
            <person name="Meyerdierks A."/>
            <person name="Storesund J.E."/>
            <person name="Kallscheuer N."/>
            <person name="Luecker S."/>
            <person name="Lage O.M."/>
            <person name="Pohl T."/>
            <person name="Merkel B.J."/>
            <person name="Hornburger P."/>
            <person name="Mueller R.-W."/>
            <person name="Bruemmer F."/>
            <person name="Labrenz M."/>
            <person name="Spormann A.M."/>
            <person name="Op Den Camp H."/>
            <person name="Overmann J."/>
            <person name="Amann R."/>
            <person name="Jetten M.S.M."/>
            <person name="Mascher T."/>
            <person name="Medema M.H."/>
            <person name="Devos D.P."/>
            <person name="Kaster A.-K."/>
            <person name="Ovreas L."/>
            <person name="Rohde M."/>
            <person name="Galperin M.Y."/>
            <person name="Jogler C."/>
        </authorList>
    </citation>
    <scope>NUCLEOTIDE SEQUENCE [LARGE SCALE GENOMIC DNA]</scope>
    <source>
        <strain evidence="4 5">Q31b</strain>
    </source>
</reference>
<dbReference type="Gene3D" id="2.60.120.1440">
    <property type="match status" value="1"/>
</dbReference>
<dbReference type="SUPFAM" id="SSF49899">
    <property type="entry name" value="Concanavalin A-like lectins/glucanases"/>
    <property type="match status" value="1"/>
</dbReference>
<organism evidence="4 5">
    <name type="scientific">Novipirellula aureliae</name>
    <dbReference type="NCBI Taxonomy" id="2527966"/>
    <lineage>
        <taxon>Bacteria</taxon>
        <taxon>Pseudomonadati</taxon>
        <taxon>Planctomycetota</taxon>
        <taxon>Planctomycetia</taxon>
        <taxon>Pirellulales</taxon>
        <taxon>Pirellulaceae</taxon>
        <taxon>Novipirellula</taxon>
    </lineage>
</organism>
<dbReference type="SMART" id="SM00560">
    <property type="entry name" value="LamGL"/>
    <property type="match status" value="1"/>
</dbReference>
<protein>
    <submittedName>
        <fullName evidence="4">FecR protein</fullName>
    </submittedName>
</protein>
<evidence type="ECO:0000256" key="1">
    <source>
        <dbReference type="ARBA" id="ARBA00022729"/>
    </source>
</evidence>
<accession>A0A5C6E5Y7</accession>
<dbReference type="InterPro" id="IPR006860">
    <property type="entry name" value="FecR"/>
</dbReference>
<dbReference type="InterPro" id="IPR012373">
    <property type="entry name" value="Ferrdict_sens_TM"/>
</dbReference>
<dbReference type="PANTHER" id="PTHR30273">
    <property type="entry name" value="PERIPLASMIC SIGNAL SENSOR AND SIGMA FACTOR ACTIVATOR FECR-RELATED"/>
    <property type="match status" value="1"/>
</dbReference>
<gene>
    <name evidence="4" type="ORF">Q31b_17740</name>
</gene>
<name>A0A5C6E5Y7_9BACT</name>
<proteinExistence type="predicted"/>
<evidence type="ECO:0000313" key="4">
    <source>
        <dbReference type="EMBL" id="TWU44238.1"/>
    </source>
</evidence>
<dbReference type="Pfam" id="PF04773">
    <property type="entry name" value="FecR"/>
    <property type="match status" value="1"/>
</dbReference>
<dbReference type="Gene3D" id="2.60.120.200">
    <property type="match status" value="1"/>
</dbReference>
<keyword evidence="5" id="KW-1185">Reference proteome</keyword>
<dbReference type="OrthoDB" id="258532at2"/>
<dbReference type="InterPro" id="IPR006558">
    <property type="entry name" value="LamG-like"/>
</dbReference>
<sequence>MSKNRFDELLHLLLDDDITAAQMDELTEIVSDDRELLTRLRQHLSMSDRLSQYEDPLRNADRFMDALKVRLNANEDTGRFFEQVMASARDEACGQLRQASGQWKQASGQLRQASASNEKSGWQVARGLAGWMTAAVALVILASVIFQNDRQRGKDDLAITRINRGEEETSDAGVAVLTRVSGLQGAQTVDWAVGETIPPGLLEWSAGLLQLEFYCGATVVAEGPASLEILDDSRVICRSGRLRVHVPEPARGFAVLAPTVELVDLGTEFGVDVAVDGSTEVHVFDGSVELYDAMSDRNVTTRRELTAGDAVSLDHGGESRKIDTREFDFVTPNRLSTMAHLRRQEHLLEWRMFRDSLLHDPRVVAYFPFDRNVSDDRLLIGYGSNGTMLEGAIVGCEWSEGRWPSKTSLQFKRPGDRVRVTLPGEFESLTYSTWLRVDGLDRSFNSLLLTDGFDTNGPHWQIRGDGVLILGVKHPVKGKYGYKTDSIFNLFRLGQWVHLATVYDNSKSRVSHYVNGELASREALHEAASGLLTIGNATIGNWSLPVNSTLKNSERLRRQVRNFNGCMDELIVFGEALDDQEIRHIYEVGRP</sequence>